<dbReference type="InterPro" id="IPR002641">
    <property type="entry name" value="PNPLA_dom"/>
</dbReference>
<dbReference type="Pfam" id="PF01734">
    <property type="entry name" value="Patatin"/>
    <property type="match status" value="1"/>
</dbReference>
<evidence type="ECO:0000256" key="4">
    <source>
        <dbReference type="PROSITE-ProRule" id="PRU01161"/>
    </source>
</evidence>
<dbReference type="PROSITE" id="PS51635">
    <property type="entry name" value="PNPLA"/>
    <property type="match status" value="1"/>
</dbReference>
<feature type="active site" description="Proton acceptor" evidence="4">
    <location>
        <position position="185"/>
    </location>
</feature>
<dbReference type="PANTHER" id="PTHR14226:SF57">
    <property type="entry name" value="BLR7027 PROTEIN"/>
    <property type="match status" value="1"/>
</dbReference>
<evidence type="ECO:0000259" key="5">
    <source>
        <dbReference type="PROSITE" id="PS51635"/>
    </source>
</evidence>
<feature type="short sequence motif" description="DGA/G" evidence="4">
    <location>
        <begin position="185"/>
        <end position="187"/>
    </location>
</feature>
<evidence type="ECO:0000256" key="3">
    <source>
        <dbReference type="ARBA" id="ARBA00023098"/>
    </source>
</evidence>
<feature type="active site" description="Nucleophile" evidence="4">
    <location>
        <position position="43"/>
    </location>
</feature>
<dbReference type="InterPro" id="IPR016035">
    <property type="entry name" value="Acyl_Trfase/lysoPLipase"/>
</dbReference>
<dbReference type="Gene3D" id="3.40.1090.10">
    <property type="entry name" value="Cytosolic phospholipase A2 catalytic domain"/>
    <property type="match status" value="2"/>
</dbReference>
<evidence type="ECO:0000313" key="7">
    <source>
        <dbReference type="Proteomes" id="UP001500683"/>
    </source>
</evidence>
<protein>
    <submittedName>
        <fullName evidence="6">Patatin-like phospholipase family protein</fullName>
    </submittedName>
</protein>
<dbReference type="Proteomes" id="UP001500683">
    <property type="component" value="Unassembled WGS sequence"/>
</dbReference>
<gene>
    <name evidence="6" type="ORF">GCM10022214_44740</name>
</gene>
<dbReference type="RefSeq" id="WP_344950690.1">
    <property type="nucleotide sequence ID" value="NZ_BAAAZG010000029.1"/>
</dbReference>
<dbReference type="InterPro" id="IPR050301">
    <property type="entry name" value="NTE"/>
</dbReference>
<sequence>MGGTALVLGSGGVTGIAWQWGVLAGLADAGVDLTTAGLVVGTSAGSIVGAQVACGVPVEQRYAAQLAAPDGELPARVGRVVLARWAWAALRSRTAAEVGARVGRLALAARTVPEAERRAVIAARLPVHEWPRDRQLLITAVDAATGAFTVFHRHRGVPLVDAVAASCAVPCVWPPMTVGGVRYIDGGARSPVNADLAAGHRRVVVLAPSPQGFGPVVSVARQVAELRRQGARVVVVSPDAAAREAFGGNSLDPARRAHAARAGRAQAPAVADAVAQVWK</sequence>
<name>A0ABP7W4Z0_9ACTN</name>
<evidence type="ECO:0000256" key="1">
    <source>
        <dbReference type="ARBA" id="ARBA00022801"/>
    </source>
</evidence>
<keyword evidence="1 4" id="KW-0378">Hydrolase</keyword>
<dbReference type="SUPFAM" id="SSF52151">
    <property type="entry name" value="FabD/lysophospholipase-like"/>
    <property type="match status" value="1"/>
</dbReference>
<keyword evidence="3 4" id="KW-0443">Lipid metabolism</keyword>
<dbReference type="EMBL" id="BAAAZG010000029">
    <property type="protein sequence ID" value="GAA4081097.1"/>
    <property type="molecule type" value="Genomic_DNA"/>
</dbReference>
<proteinExistence type="predicted"/>
<evidence type="ECO:0000313" key="6">
    <source>
        <dbReference type="EMBL" id="GAA4081097.1"/>
    </source>
</evidence>
<evidence type="ECO:0000256" key="2">
    <source>
        <dbReference type="ARBA" id="ARBA00022963"/>
    </source>
</evidence>
<dbReference type="PANTHER" id="PTHR14226">
    <property type="entry name" value="NEUROPATHY TARGET ESTERASE/SWISS CHEESE D.MELANOGASTER"/>
    <property type="match status" value="1"/>
</dbReference>
<reference evidence="7" key="1">
    <citation type="journal article" date="2019" name="Int. J. Syst. Evol. Microbiol.">
        <title>The Global Catalogue of Microorganisms (GCM) 10K type strain sequencing project: providing services to taxonomists for standard genome sequencing and annotation.</title>
        <authorList>
            <consortium name="The Broad Institute Genomics Platform"/>
            <consortium name="The Broad Institute Genome Sequencing Center for Infectious Disease"/>
            <person name="Wu L."/>
            <person name="Ma J."/>
        </authorList>
    </citation>
    <scope>NUCLEOTIDE SEQUENCE [LARGE SCALE GENOMIC DNA]</scope>
    <source>
        <strain evidence="7">JCM 16702</strain>
    </source>
</reference>
<feature type="short sequence motif" description="GXSXG" evidence="4">
    <location>
        <begin position="41"/>
        <end position="45"/>
    </location>
</feature>
<keyword evidence="7" id="KW-1185">Reference proteome</keyword>
<organism evidence="6 7">
    <name type="scientific">Actinomadura miaoliensis</name>
    <dbReference type="NCBI Taxonomy" id="430685"/>
    <lineage>
        <taxon>Bacteria</taxon>
        <taxon>Bacillati</taxon>
        <taxon>Actinomycetota</taxon>
        <taxon>Actinomycetes</taxon>
        <taxon>Streptosporangiales</taxon>
        <taxon>Thermomonosporaceae</taxon>
        <taxon>Actinomadura</taxon>
    </lineage>
</organism>
<comment type="caution">
    <text evidence="4">Lacks conserved residue(s) required for the propagation of feature annotation.</text>
</comment>
<accession>A0ABP7W4Z0</accession>
<feature type="domain" description="PNPLA" evidence="5">
    <location>
        <begin position="7"/>
        <end position="198"/>
    </location>
</feature>
<keyword evidence="2 4" id="KW-0442">Lipid degradation</keyword>
<comment type="caution">
    <text evidence="6">The sequence shown here is derived from an EMBL/GenBank/DDBJ whole genome shotgun (WGS) entry which is preliminary data.</text>
</comment>